<sequence>MIFGVSLELTALLTSPPMNLLDLSDKDFSNSGDGNFEESSSEDFASVSSLDNDSSSMNSSKFSRVSDLASLIADDLSVLFGVDDEIDDLFSEDDDDDDGENVSMEENVIVTEPFGVDDEIDDLFSEDDDDDDGENLILAAIEVLDSKNGATKSRISKQIEASYGSVPAAHKTLLSHHLNKMRASGELALIKNNYLKVDRNTPPPRGRPSKPKEPVPEGTVISPPRLRGRPRKSLDPSNPIPAPSVSGRKRGRPRKTVVPSTGEEKGRSPPLTEGDSTLPPSAGEKRGRGRPRKVKTYAGGSGGERRGRGRPRKVEAAAPERV</sequence>
<proteinExistence type="predicted"/>
<reference evidence="2" key="1">
    <citation type="journal article" date="2022" name="Mol. Ecol. Resour.">
        <title>The genomes of chicory, endive, great burdock and yacon provide insights into Asteraceae palaeo-polyploidization history and plant inulin production.</title>
        <authorList>
            <person name="Fan W."/>
            <person name="Wang S."/>
            <person name="Wang H."/>
            <person name="Wang A."/>
            <person name="Jiang F."/>
            <person name="Liu H."/>
            <person name="Zhao H."/>
            <person name="Xu D."/>
            <person name="Zhang Y."/>
        </authorList>
    </citation>
    <scope>NUCLEOTIDE SEQUENCE [LARGE SCALE GENOMIC DNA]</scope>
    <source>
        <strain evidence="2">cv. Yunnan</strain>
    </source>
</reference>
<name>A0ACB9B5Z2_9ASTR</name>
<evidence type="ECO:0000313" key="1">
    <source>
        <dbReference type="EMBL" id="KAI3717493.1"/>
    </source>
</evidence>
<keyword evidence="2" id="KW-1185">Reference proteome</keyword>
<reference evidence="1 2" key="2">
    <citation type="journal article" date="2022" name="Mol. Ecol. Resour.">
        <title>The genomes of chicory, endive, great burdock and yacon provide insights into Asteraceae paleo-polyploidization history and plant inulin production.</title>
        <authorList>
            <person name="Fan W."/>
            <person name="Wang S."/>
            <person name="Wang H."/>
            <person name="Wang A."/>
            <person name="Jiang F."/>
            <person name="Liu H."/>
            <person name="Zhao H."/>
            <person name="Xu D."/>
            <person name="Zhang Y."/>
        </authorList>
    </citation>
    <scope>NUCLEOTIDE SEQUENCE [LARGE SCALE GENOMIC DNA]</scope>
    <source>
        <strain evidence="2">cv. Yunnan</strain>
        <tissue evidence="1">Leaves</tissue>
    </source>
</reference>
<evidence type="ECO:0000313" key="2">
    <source>
        <dbReference type="Proteomes" id="UP001056120"/>
    </source>
</evidence>
<gene>
    <name evidence="1" type="ORF">L1987_69143</name>
</gene>
<comment type="caution">
    <text evidence="1">The sequence shown here is derived from an EMBL/GenBank/DDBJ whole genome shotgun (WGS) entry which is preliminary data.</text>
</comment>
<dbReference type="EMBL" id="CM042040">
    <property type="protein sequence ID" value="KAI3717493.1"/>
    <property type="molecule type" value="Genomic_DNA"/>
</dbReference>
<dbReference type="Proteomes" id="UP001056120">
    <property type="component" value="Linkage Group LG23"/>
</dbReference>
<organism evidence="1 2">
    <name type="scientific">Smallanthus sonchifolius</name>
    <dbReference type="NCBI Taxonomy" id="185202"/>
    <lineage>
        <taxon>Eukaryota</taxon>
        <taxon>Viridiplantae</taxon>
        <taxon>Streptophyta</taxon>
        <taxon>Embryophyta</taxon>
        <taxon>Tracheophyta</taxon>
        <taxon>Spermatophyta</taxon>
        <taxon>Magnoliopsida</taxon>
        <taxon>eudicotyledons</taxon>
        <taxon>Gunneridae</taxon>
        <taxon>Pentapetalae</taxon>
        <taxon>asterids</taxon>
        <taxon>campanulids</taxon>
        <taxon>Asterales</taxon>
        <taxon>Asteraceae</taxon>
        <taxon>Asteroideae</taxon>
        <taxon>Heliantheae alliance</taxon>
        <taxon>Millerieae</taxon>
        <taxon>Smallanthus</taxon>
    </lineage>
</organism>
<protein>
    <submittedName>
        <fullName evidence="1">Uncharacterized protein</fullName>
    </submittedName>
</protein>
<accession>A0ACB9B5Z2</accession>